<dbReference type="EMBL" id="CP159837">
    <property type="protein sequence ID" value="XCM38330.1"/>
    <property type="molecule type" value="Genomic_DNA"/>
</dbReference>
<organism evidence="1">
    <name type="scientific">Planktothricoides raciborskii GIHE-MW2</name>
    <dbReference type="NCBI Taxonomy" id="2792601"/>
    <lineage>
        <taxon>Bacteria</taxon>
        <taxon>Bacillati</taxon>
        <taxon>Cyanobacteriota</taxon>
        <taxon>Cyanophyceae</taxon>
        <taxon>Oscillatoriophycideae</taxon>
        <taxon>Oscillatoriales</taxon>
        <taxon>Oscillatoriaceae</taxon>
        <taxon>Planktothricoides</taxon>
    </lineage>
</organism>
<accession>A0AAU8JJV7</accession>
<sequence length="144" mass="15749">MEPILAAALALGTVVGTKALEKTGEGIGEALVKKTKDFLTNLKRESPTTVTAIVEHTPNQPLNYSQIIPAIQAAAEKQPELMAQIEELAALGQKEPKLMPYIQEAQQSNYQKSIVNQMRDNYGVIAEKIDKNVQINNVEGDVHI</sequence>
<evidence type="ECO:0000313" key="1">
    <source>
        <dbReference type="EMBL" id="XCM38330.1"/>
    </source>
</evidence>
<dbReference type="RefSeq" id="WP_354635791.1">
    <property type="nucleotide sequence ID" value="NZ_CP159837.1"/>
</dbReference>
<proteinExistence type="predicted"/>
<name>A0AAU8JJV7_9CYAN</name>
<protein>
    <submittedName>
        <fullName evidence="1">Uncharacterized protein</fullName>
    </submittedName>
</protein>
<reference evidence="1" key="1">
    <citation type="submission" date="2024-07" db="EMBL/GenBank/DDBJ databases">
        <authorList>
            <person name="Kim Y.J."/>
            <person name="Jeong J.Y."/>
        </authorList>
    </citation>
    <scope>NUCLEOTIDE SEQUENCE</scope>
    <source>
        <strain evidence="1">GIHE-MW2</strain>
    </source>
</reference>
<gene>
    <name evidence="1" type="ORF">ABWT76_001171</name>
</gene>
<dbReference type="AlphaFoldDB" id="A0AAU8JJV7"/>